<gene>
    <name evidence="2" type="ORF">NDU88_004690</name>
</gene>
<name>A0AAV7QG99_PLEWA</name>
<protein>
    <submittedName>
        <fullName evidence="2">Uncharacterized protein</fullName>
    </submittedName>
</protein>
<dbReference type="EMBL" id="JANPWB010000010">
    <property type="protein sequence ID" value="KAJ1138302.1"/>
    <property type="molecule type" value="Genomic_DNA"/>
</dbReference>
<dbReference type="Proteomes" id="UP001066276">
    <property type="component" value="Chromosome 6"/>
</dbReference>
<comment type="caution">
    <text evidence="2">The sequence shown here is derived from an EMBL/GenBank/DDBJ whole genome shotgun (WGS) entry which is preliminary data.</text>
</comment>
<keyword evidence="3" id="KW-1185">Reference proteome</keyword>
<dbReference type="AlphaFoldDB" id="A0AAV7QG99"/>
<feature type="region of interest" description="Disordered" evidence="1">
    <location>
        <begin position="1"/>
        <end position="32"/>
    </location>
</feature>
<feature type="region of interest" description="Disordered" evidence="1">
    <location>
        <begin position="98"/>
        <end position="118"/>
    </location>
</feature>
<sequence length="177" mass="18754">MGRLQGVAVIGRERDPGLDRRPGHGVRGPQHTLKLPVRTSPASRTLRARVVALGKQGETRPGALGHWAHGAWTMGIALGAWWWPTWSERCTPRGEVIGEGSGAPRRARPEGKGAPLPSTLKILPAAGDLGWSRRGLCNGSYGDSREQEVNAGRYTCPNQGVQPCPVTNAAGGMAGTQ</sequence>
<evidence type="ECO:0000313" key="2">
    <source>
        <dbReference type="EMBL" id="KAJ1138302.1"/>
    </source>
</evidence>
<reference evidence="2" key="1">
    <citation type="journal article" date="2022" name="bioRxiv">
        <title>Sequencing and chromosome-scale assembly of the giantPleurodeles waltlgenome.</title>
        <authorList>
            <person name="Brown T."/>
            <person name="Elewa A."/>
            <person name="Iarovenko S."/>
            <person name="Subramanian E."/>
            <person name="Araus A.J."/>
            <person name="Petzold A."/>
            <person name="Susuki M."/>
            <person name="Suzuki K.-i.T."/>
            <person name="Hayashi T."/>
            <person name="Toyoda A."/>
            <person name="Oliveira C."/>
            <person name="Osipova E."/>
            <person name="Leigh N.D."/>
            <person name="Simon A."/>
            <person name="Yun M.H."/>
        </authorList>
    </citation>
    <scope>NUCLEOTIDE SEQUENCE</scope>
    <source>
        <strain evidence="2">20211129_DDA</strain>
        <tissue evidence="2">Liver</tissue>
    </source>
</reference>
<accession>A0AAV7QG99</accession>
<evidence type="ECO:0000313" key="3">
    <source>
        <dbReference type="Proteomes" id="UP001066276"/>
    </source>
</evidence>
<evidence type="ECO:0000256" key="1">
    <source>
        <dbReference type="SAM" id="MobiDB-lite"/>
    </source>
</evidence>
<feature type="compositionally biased region" description="Basic and acidic residues" evidence="1">
    <location>
        <begin position="11"/>
        <end position="22"/>
    </location>
</feature>
<organism evidence="2 3">
    <name type="scientific">Pleurodeles waltl</name>
    <name type="common">Iberian ribbed newt</name>
    <dbReference type="NCBI Taxonomy" id="8319"/>
    <lineage>
        <taxon>Eukaryota</taxon>
        <taxon>Metazoa</taxon>
        <taxon>Chordata</taxon>
        <taxon>Craniata</taxon>
        <taxon>Vertebrata</taxon>
        <taxon>Euteleostomi</taxon>
        <taxon>Amphibia</taxon>
        <taxon>Batrachia</taxon>
        <taxon>Caudata</taxon>
        <taxon>Salamandroidea</taxon>
        <taxon>Salamandridae</taxon>
        <taxon>Pleurodelinae</taxon>
        <taxon>Pleurodeles</taxon>
    </lineage>
</organism>
<proteinExistence type="predicted"/>